<dbReference type="InterPro" id="IPR001920">
    <property type="entry name" value="Asp/Glu_race"/>
</dbReference>
<dbReference type="Pfam" id="PF01177">
    <property type="entry name" value="Asp_Glu_race"/>
    <property type="match status" value="1"/>
</dbReference>
<feature type="active site" description="Proton donor/acceptor" evidence="7">
    <location>
        <position position="185"/>
    </location>
</feature>
<name>A0A6A8MAY7_9FIRM</name>
<evidence type="ECO:0000256" key="7">
    <source>
        <dbReference type="HAMAP-Rule" id="MF_00258"/>
    </source>
</evidence>
<feature type="binding site" evidence="7">
    <location>
        <begin position="42"/>
        <end position="43"/>
    </location>
    <ligand>
        <name>substrate</name>
    </ligand>
</feature>
<dbReference type="InterPro" id="IPR033134">
    <property type="entry name" value="Asp/Glu_racemase_AS_2"/>
</dbReference>
<organism evidence="8">
    <name type="scientific">Baileyella intestinalis</name>
    <dbReference type="NCBI Taxonomy" id="2606709"/>
    <lineage>
        <taxon>Bacteria</taxon>
        <taxon>Bacillati</taxon>
        <taxon>Bacillota</taxon>
        <taxon>Clostridia</taxon>
        <taxon>Peptostreptococcales</taxon>
        <taxon>Anaerovoracaceae</taxon>
        <taxon>Baileyella</taxon>
    </lineage>
</organism>
<dbReference type="GO" id="GO:0009252">
    <property type="term" value="P:peptidoglycan biosynthetic process"/>
    <property type="evidence" value="ECO:0007669"/>
    <property type="project" value="UniProtKB-UniRule"/>
</dbReference>
<keyword evidence="5 7" id="KW-0413">Isomerase</keyword>
<dbReference type="GO" id="GO:0071555">
    <property type="term" value="P:cell wall organization"/>
    <property type="evidence" value="ECO:0007669"/>
    <property type="project" value="UniProtKB-KW"/>
</dbReference>
<evidence type="ECO:0000256" key="2">
    <source>
        <dbReference type="ARBA" id="ARBA00013090"/>
    </source>
</evidence>
<dbReference type="NCBIfam" id="TIGR00067">
    <property type="entry name" value="glut_race"/>
    <property type="match status" value="1"/>
</dbReference>
<keyword evidence="4 7" id="KW-0573">Peptidoglycan synthesis</keyword>
<feature type="active site" description="Proton donor/acceptor" evidence="7">
    <location>
        <position position="73"/>
    </location>
</feature>
<dbReference type="AlphaFoldDB" id="A0A6A8MAY7"/>
<evidence type="ECO:0000256" key="1">
    <source>
        <dbReference type="ARBA" id="ARBA00001602"/>
    </source>
</evidence>
<dbReference type="GO" id="GO:0008360">
    <property type="term" value="P:regulation of cell shape"/>
    <property type="evidence" value="ECO:0007669"/>
    <property type="project" value="UniProtKB-KW"/>
</dbReference>
<sequence length="266" mass="30143">MDNRPIGFFDSGIGGLTSVMALHKELPLEHVIFYGDTARTPYGSKSPETIREFSRQIVNYLVSKDVKMVIIACNTVTAMALPMLRELHPELPILGVVEPTAKRVAEDGCRKVGIIGTKVTINSNVYPDTIHRYDPGVETCSLACPAFVPLVEEGIIDNQIMDLTIRYYMDDFVSENHIDKLVLGCTHYPLIAHRIKKLYPEMEFYSSSEEVIKEAKVILEERDALAEENDMPDRYYASDLSDNFMRMTDALTGRKDARIKLKKLEY</sequence>
<dbReference type="GO" id="GO:0008881">
    <property type="term" value="F:glutamate racemase activity"/>
    <property type="evidence" value="ECO:0007669"/>
    <property type="project" value="UniProtKB-UniRule"/>
</dbReference>
<dbReference type="PANTHER" id="PTHR21198">
    <property type="entry name" value="GLUTAMATE RACEMASE"/>
    <property type="match status" value="1"/>
</dbReference>
<dbReference type="InterPro" id="IPR015942">
    <property type="entry name" value="Asp/Glu/hydantoin_racemase"/>
</dbReference>
<comment type="similarity">
    <text evidence="7">Belongs to the aspartate/glutamate racemases family.</text>
</comment>
<evidence type="ECO:0000256" key="4">
    <source>
        <dbReference type="ARBA" id="ARBA00022984"/>
    </source>
</evidence>
<dbReference type="PROSITE" id="PS00924">
    <property type="entry name" value="ASP_GLU_RACEMASE_2"/>
    <property type="match status" value="1"/>
</dbReference>
<feature type="binding site" evidence="7">
    <location>
        <begin position="10"/>
        <end position="11"/>
    </location>
    <ligand>
        <name>substrate</name>
    </ligand>
</feature>
<dbReference type="EC" id="5.1.1.3" evidence="2 7"/>
<keyword evidence="3 7" id="KW-0133">Cell shape</keyword>
<evidence type="ECO:0000256" key="6">
    <source>
        <dbReference type="ARBA" id="ARBA00023316"/>
    </source>
</evidence>
<evidence type="ECO:0000256" key="3">
    <source>
        <dbReference type="ARBA" id="ARBA00022960"/>
    </source>
</evidence>
<gene>
    <name evidence="7 8" type="primary">murI</name>
    <name evidence="8" type="ORF">FYJ66_07225</name>
</gene>
<reference evidence="8" key="1">
    <citation type="submission" date="2019-09" db="EMBL/GenBank/DDBJ databases">
        <title>In-depth cultivation of the pig gut microbiome towards novel bacterial diversity and tailored functional studies.</title>
        <authorList>
            <person name="Wylensek D."/>
            <person name="Hitch T.C.A."/>
            <person name="Clavel T."/>
        </authorList>
    </citation>
    <scope>NUCLEOTIDE SEQUENCE</scope>
    <source>
        <strain evidence="8">RF-744-FAT-WT-3</strain>
    </source>
</reference>
<dbReference type="UniPathway" id="UPA00219"/>
<dbReference type="SUPFAM" id="SSF53681">
    <property type="entry name" value="Aspartate/glutamate racemase"/>
    <property type="match status" value="2"/>
</dbReference>
<dbReference type="Gene3D" id="3.40.50.1860">
    <property type="match status" value="2"/>
</dbReference>
<accession>A0A6A8MAY7</accession>
<feature type="binding site" evidence="7">
    <location>
        <begin position="186"/>
        <end position="187"/>
    </location>
    <ligand>
        <name>substrate</name>
    </ligand>
</feature>
<comment type="caution">
    <text evidence="8">The sequence shown here is derived from an EMBL/GenBank/DDBJ whole genome shotgun (WGS) entry which is preliminary data.</text>
</comment>
<dbReference type="EMBL" id="VUNB01000005">
    <property type="protein sequence ID" value="MST69379.1"/>
    <property type="molecule type" value="Genomic_DNA"/>
</dbReference>
<dbReference type="HAMAP" id="MF_00258">
    <property type="entry name" value="Glu_racemase"/>
    <property type="match status" value="1"/>
</dbReference>
<dbReference type="PANTHER" id="PTHR21198:SF2">
    <property type="entry name" value="GLUTAMATE RACEMASE"/>
    <property type="match status" value="1"/>
</dbReference>
<comment type="pathway">
    <text evidence="7">Cell wall biogenesis; peptidoglycan biosynthesis.</text>
</comment>
<dbReference type="InterPro" id="IPR004391">
    <property type="entry name" value="Glu_race"/>
</dbReference>
<protein>
    <recommendedName>
        <fullName evidence="2 7">Glutamate racemase</fullName>
        <ecNumber evidence="2 7">5.1.1.3</ecNumber>
    </recommendedName>
</protein>
<dbReference type="RefSeq" id="WP_154572842.1">
    <property type="nucleotide sequence ID" value="NZ_DBEZJY010000077.1"/>
</dbReference>
<feature type="binding site" evidence="7">
    <location>
        <begin position="74"/>
        <end position="75"/>
    </location>
    <ligand>
        <name>substrate</name>
    </ligand>
</feature>
<dbReference type="FunFam" id="3.40.50.1860:FF:000001">
    <property type="entry name" value="Glutamate racemase"/>
    <property type="match status" value="1"/>
</dbReference>
<comment type="catalytic activity">
    <reaction evidence="1 7">
        <text>L-glutamate = D-glutamate</text>
        <dbReference type="Rhea" id="RHEA:12813"/>
        <dbReference type="ChEBI" id="CHEBI:29985"/>
        <dbReference type="ChEBI" id="CHEBI:29986"/>
        <dbReference type="EC" id="5.1.1.3"/>
    </reaction>
</comment>
<evidence type="ECO:0000313" key="8">
    <source>
        <dbReference type="EMBL" id="MST69379.1"/>
    </source>
</evidence>
<proteinExistence type="inferred from homology"/>
<keyword evidence="6 7" id="KW-0961">Cell wall biogenesis/degradation</keyword>
<comment type="function">
    <text evidence="7">Provides the (R)-glutamate required for cell wall biosynthesis.</text>
</comment>
<evidence type="ECO:0000256" key="5">
    <source>
        <dbReference type="ARBA" id="ARBA00023235"/>
    </source>
</evidence>